<dbReference type="InterPro" id="IPR033709">
    <property type="entry name" value="Anticodon_Ile_ABEc"/>
</dbReference>
<evidence type="ECO:0000256" key="1">
    <source>
        <dbReference type="ARBA" id="ARBA00004496"/>
    </source>
</evidence>
<dbReference type="GO" id="GO:0000049">
    <property type="term" value="F:tRNA binding"/>
    <property type="evidence" value="ECO:0007669"/>
    <property type="project" value="InterPro"/>
</dbReference>
<dbReference type="PROSITE" id="PS00178">
    <property type="entry name" value="AA_TRNA_LIGASE_I"/>
    <property type="match status" value="1"/>
</dbReference>
<feature type="domain" description="Aminoacyl-tRNA synthetase class Ia" evidence="14">
    <location>
        <begin position="946"/>
        <end position="1568"/>
    </location>
</feature>
<dbReference type="NCBIfam" id="TIGR00392">
    <property type="entry name" value="ileS"/>
    <property type="match status" value="1"/>
</dbReference>
<dbReference type="Gene3D" id="1.10.730.10">
    <property type="entry name" value="Isoleucyl-tRNA Synthetase, Domain 1"/>
    <property type="match status" value="1"/>
</dbReference>
<dbReference type="FunFam" id="3.90.740.10:FF:000044">
    <property type="entry name" value="Isoleucine--tRNA ligase"/>
    <property type="match status" value="1"/>
</dbReference>
<dbReference type="FunFam" id="3.40.50.620:FF:000050">
    <property type="entry name" value="Isoleucyl-tRNA synthetase,cytoplasmic"/>
    <property type="match status" value="1"/>
</dbReference>
<feature type="domain" description="Methionyl/Valyl/Leucyl/Isoleucyl-tRNA synthetase anticodon-binding" evidence="17">
    <location>
        <begin position="1625"/>
        <end position="1781"/>
    </location>
</feature>
<dbReference type="PANTHER" id="PTHR42780">
    <property type="entry name" value="SOLEUCYL-TRNA SYNTHETASE"/>
    <property type="match status" value="1"/>
</dbReference>
<evidence type="ECO:0000256" key="9">
    <source>
        <dbReference type="ARBA" id="ARBA00023146"/>
    </source>
</evidence>
<dbReference type="FunFam" id="1.10.730.10:FF:000004">
    <property type="entry name" value="Isoleucyl-tRNA synthetase, cytoplasmic"/>
    <property type="match status" value="1"/>
</dbReference>
<dbReference type="InterPro" id="IPR009008">
    <property type="entry name" value="Val/Leu/Ile-tRNA-synth_edit"/>
</dbReference>
<proteinExistence type="inferred from homology"/>
<dbReference type="InterPro" id="IPR006955">
    <property type="entry name" value="Uso1_p115_C"/>
</dbReference>
<dbReference type="GO" id="GO:0005524">
    <property type="term" value="F:ATP binding"/>
    <property type="evidence" value="ECO:0007669"/>
    <property type="project" value="UniProtKB-KW"/>
</dbReference>
<evidence type="ECO:0000256" key="4">
    <source>
        <dbReference type="ARBA" id="ARBA00022490"/>
    </source>
</evidence>
<evidence type="ECO:0000313" key="19">
    <source>
        <dbReference type="Proteomes" id="UP000243515"/>
    </source>
</evidence>
<evidence type="ECO:0000259" key="17">
    <source>
        <dbReference type="Pfam" id="PF08264"/>
    </source>
</evidence>
<evidence type="ECO:0000313" key="18">
    <source>
        <dbReference type="EMBL" id="OXV08501.1"/>
    </source>
</evidence>
<dbReference type="InterPro" id="IPR023586">
    <property type="entry name" value="Ile-tRNA-ligase_type2"/>
</dbReference>
<keyword evidence="4" id="KW-0963">Cytoplasm</keyword>
<dbReference type="InterPro" id="IPR001412">
    <property type="entry name" value="aa-tRNA-synth_I_CS"/>
</dbReference>
<evidence type="ECO:0000256" key="6">
    <source>
        <dbReference type="ARBA" id="ARBA00022741"/>
    </source>
</evidence>
<dbReference type="Gene3D" id="3.40.50.620">
    <property type="entry name" value="HUPs"/>
    <property type="match status" value="2"/>
</dbReference>
<dbReference type="GO" id="GO:0002161">
    <property type="term" value="F:aminoacyl-tRNA deacylase activity"/>
    <property type="evidence" value="ECO:0007669"/>
    <property type="project" value="InterPro"/>
</dbReference>
<evidence type="ECO:0000256" key="8">
    <source>
        <dbReference type="ARBA" id="ARBA00022917"/>
    </source>
</evidence>
<dbReference type="GO" id="GO:0000139">
    <property type="term" value="C:Golgi membrane"/>
    <property type="evidence" value="ECO:0007669"/>
    <property type="project" value="InterPro"/>
</dbReference>
<dbReference type="InterPro" id="IPR016024">
    <property type="entry name" value="ARM-type_fold"/>
</dbReference>
<dbReference type="Pfam" id="PF08264">
    <property type="entry name" value="Anticodon_1"/>
    <property type="match status" value="1"/>
</dbReference>
<reference evidence="18 19" key="1">
    <citation type="journal article" date="2015" name="Environ. Microbiol.">
        <title>Metagenome sequence of Elaphomyces granulatus from sporocarp tissue reveals Ascomycota ectomycorrhizal fingerprints of genome expansion and a Proteobacteria-rich microbiome.</title>
        <authorList>
            <person name="Quandt C.A."/>
            <person name="Kohler A."/>
            <person name="Hesse C.N."/>
            <person name="Sharpton T.J."/>
            <person name="Martin F."/>
            <person name="Spatafora J.W."/>
        </authorList>
    </citation>
    <scope>NUCLEOTIDE SEQUENCE [LARGE SCALE GENOMIC DNA]</scope>
    <source>
        <strain evidence="18 19">OSC145934</strain>
    </source>
</reference>
<feature type="coiled-coil region" evidence="13">
    <location>
        <begin position="672"/>
        <end position="749"/>
    </location>
</feature>
<evidence type="ECO:0000256" key="11">
    <source>
        <dbReference type="ARBA" id="ARBA00048359"/>
    </source>
</evidence>
<dbReference type="SUPFAM" id="SSF48371">
    <property type="entry name" value="ARM repeat"/>
    <property type="match status" value="1"/>
</dbReference>
<keyword evidence="5" id="KW-0436">Ligase</keyword>
<dbReference type="InterPro" id="IPR013155">
    <property type="entry name" value="M/V/L/I-tRNA-synth_anticd-bd"/>
</dbReference>
<dbReference type="Pfam" id="PF04869">
    <property type="entry name" value="Uso1_p115_head"/>
    <property type="match status" value="1"/>
</dbReference>
<dbReference type="PRINTS" id="PR00984">
    <property type="entry name" value="TRNASYNTHILE"/>
</dbReference>
<comment type="subcellular location">
    <subcellularLocation>
        <location evidence="1">Cytoplasm</location>
    </subcellularLocation>
</comment>
<feature type="domain" description="Uso1/p115-like vesicle tethering protein C-terminal" evidence="16">
    <location>
        <begin position="810"/>
        <end position="920"/>
    </location>
</feature>
<dbReference type="Proteomes" id="UP000243515">
    <property type="component" value="Unassembled WGS sequence"/>
</dbReference>
<dbReference type="PANTHER" id="PTHR42780:SF1">
    <property type="entry name" value="ISOLEUCINE--TRNA LIGASE, CYTOPLASMIC"/>
    <property type="match status" value="1"/>
</dbReference>
<evidence type="ECO:0000256" key="2">
    <source>
        <dbReference type="ARBA" id="ARBA00005594"/>
    </source>
</evidence>
<protein>
    <recommendedName>
        <fullName evidence="12">Isoleucine--tRNA ligase, cytoplasmic</fullName>
        <ecNumber evidence="3">6.1.1.5</ecNumber>
    </recommendedName>
    <alternativeName>
        <fullName evidence="10">Isoleucyl-tRNA synthetase</fullName>
    </alternativeName>
</protein>
<comment type="similarity">
    <text evidence="2">Belongs to the class-I aminoacyl-tRNA synthetase family.</text>
</comment>
<dbReference type="FunFam" id="3.40.50.620:FF:000023">
    <property type="entry name" value="Isoleucyl-tRNA synthetase,cytoplasmic"/>
    <property type="match status" value="1"/>
</dbReference>
<dbReference type="OrthoDB" id="1706657at2759"/>
<dbReference type="InterPro" id="IPR011989">
    <property type="entry name" value="ARM-like"/>
</dbReference>
<dbReference type="CDD" id="cd07961">
    <property type="entry name" value="Anticodon_Ia_Ile_ABEc"/>
    <property type="match status" value="1"/>
</dbReference>
<dbReference type="GO" id="GO:0004822">
    <property type="term" value="F:isoleucine-tRNA ligase activity"/>
    <property type="evidence" value="ECO:0007669"/>
    <property type="project" value="UniProtKB-EC"/>
</dbReference>
<dbReference type="Pfam" id="PF19302">
    <property type="entry name" value="DUF5915"/>
    <property type="match status" value="1"/>
</dbReference>
<evidence type="ECO:0000259" key="15">
    <source>
        <dbReference type="Pfam" id="PF04869"/>
    </source>
</evidence>
<keyword evidence="9" id="KW-0030">Aminoacyl-tRNA synthetase</keyword>
<keyword evidence="7" id="KW-0067">ATP-binding</keyword>
<evidence type="ECO:0000256" key="7">
    <source>
        <dbReference type="ARBA" id="ARBA00022840"/>
    </source>
</evidence>
<keyword evidence="19" id="KW-1185">Reference proteome</keyword>
<feature type="domain" description="Vesicle tethering protein Uso1/P115-like head" evidence="15">
    <location>
        <begin position="334"/>
        <end position="648"/>
    </location>
</feature>
<dbReference type="Gene3D" id="1.25.10.10">
    <property type="entry name" value="Leucine-rich Repeat Variant"/>
    <property type="match status" value="1"/>
</dbReference>
<evidence type="ECO:0000256" key="13">
    <source>
        <dbReference type="SAM" id="Coils"/>
    </source>
</evidence>
<dbReference type="EC" id="6.1.1.5" evidence="3"/>
<comment type="caution">
    <text evidence="18">The sequence shown here is derived from an EMBL/GenBank/DDBJ whole genome shotgun (WGS) entry which is preliminary data.</text>
</comment>
<comment type="catalytic activity">
    <reaction evidence="11">
        <text>tRNA(Ile) + L-isoleucine + ATP = L-isoleucyl-tRNA(Ile) + AMP + diphosphate</text>
        <dbReference type="Rhea" id="RHEA:11060"/>
        <dbReference type="Rhea" id="RHEA-COMP:9666"/>
        <dbReference type="Rhea" id="RHEA-COMP:9695"/>
        <dbReference type="ChEBI" id="CHEBI:30616"/>
        <dbReference type="ChEBI" id="CHEBI:33019"/>
        <dbReference type="ChEBI" id="CHEBI:58045"/>
        <dbReference type="ChEBI" id="CHEBI:78442"/>
        <dbReference type="ChEBI" id="CHEBI:78528"/>
        <dbReference type="ChEBI" id="CHEBI:456215"/>
        <dbReference type="EC" id="6.1.1.5"/>
    </reaction>
</comment>
<dbReference type="SUPFAM" id="SSF50677">
    <property type="entry name" value="ValRS/IleRS/LeuRS editing domain"/>
    <property type="match status" value="1"/>
</dbReference>
<organism evidence="18 19">
    <name type="scientific">Elaphomyces granulatus</name>
    <dbReference type="NCBI Taxonomy" id="519963"/>
    <lineage>
        <taxon>Eukaryota</taxon>
        <taxon>Fungi</taxon>
        <taxon>Dikarya</taxon>
        <taxon>Ascomycota</taxon>
        <taxon>Pezizomycotina</taxon>
        <taxon>Eurotiomycetes</taxon>
        <taxon>Eurotiomycetidae</taxon>
        <taxon>Eurotiales</taxon>
        <taxon>Elaphomycetaceae</taxon>
        <taxon>Elaphomyces</taxon>
    </lineage>
</organism>
<keyword evidence="8" id="KW-0648">Protein biosynthesis</keyword>
<dbReference type="InterPro" id="IPR002300">
    <property type="entry name" value="aa-tRNA-synth_Ia"/>
</dbReference>
<dbReference type="SUPFAM" id="SSF47323">
    <property type="entry name" value="Anticodon-binding domain of a subclass of class I aminoacyl-tRNA synthetases"/>
    <property type="match status" value="1"/>
</dbReference>
<evidence type="ECO:0000256" key="10">
    <source>
        <dbReference type="ARBA" id="ARBA00032665"/>
    </source>
</evidence>
<name>A0A232LWE1_9EURO</name>
<dbReference type="GO" id="GO:0048280">
    <property type="term" value="P:vesicle fusion with Golgi apparatus"/>
    <property type="evidence" value="ECO:0007669"/>
    <property type="project" value="InterPro"/>
</dbReference>
<keyword evidence="6" id="KW-0547">Nucleotide-binding</keyword>
<dbReference type="GO" id="GO:0006886">
    <property type="term" value="P:intracellular protein transport"/>
    <property type="evidence" value="ECO:0007669"/>
    <property type="project" value="InterPro"/>
</dbReference>
<dbReference type="InterPro" id="IPR002301">
    <property type="entry name" value="Ile-tRNA-ligase"/>
</dbReference>
<dbReference type="SUPFAM" id="SSF52374">
    <property type="entry name" value="Nucleotidylyl transferase"/>
    <property type="match status" value="1"/>
</dbReference>
<dbReference type="Gene3D" id="3.90.740.10">
    <property type="entry name" value="Valyl/Leucyl/Isoleucyl-tRNA synthetase, editing domain"/>
    <property type="match status" value="1"/>
</dbReference>
<dbReference type="Pfam" id="PF00133">
    <property type="entry name" value="tRNA-synt_1"/>
    <property type="match status" value="1"/>
</dbReference>
<dbReference type="FunFam" id="1.25.10.10:FF:000296">
    <property type="entry name" value="Related to transport protein USO1"/>
    <property type="match status" value="1"/>
</dbReference>
<dbReference type="HAMAP" id="MF_02003">
    <property type="entry name" value="Ile_tRNA_synth_type2"/>
    <property type="match status" value="1"/>
</dbReference>
<dbReference type="InterPro" id="IPR014729">
    <property type="entry name" value="Rossmann-like_a/b/a_fold"/>
</dbReference>
<sequence>MFRILESQAPAKQTATDTINILSSRLQSATLLEDRRAAILGLRSFAKTYPASVASGALRDLIICLRKDAEDVDTIKVVLETLLMLFSPDEGSPEASDEIALWLADEFTQRQDNITALLDLLDSRDFYSRLYSLQLMSHISGARTERTQECIFTAPLGISRLVNVLSDAREPARNEALILLIALTPSSAELQKVVAFENAFERIFSLIEAEGSLTGSEIVEDCLSLLANLLRLNISNQSYFRETGCVNRLAKLLGDVNQAPEAEESHPQWTFAHRDKNLWGLLAIIQLFLVRGGINTSVNQTAFWQGGIMEQVLHIAFSQAFNALATCADMIRGNPALQEKFADIGVFWGPRPRRESLANGDTRTNGIQKINVIEALLKLALEPAPIHFLDPRLAACECIKAFFTKHTGIRHHVLRRAIDGHVSGNDQIPNILSVLLEILEPRANADPYRKWMASVLMFHLIFEDPEAKAIAMKVTEGDAESGEEVITCVQAIVGNLITGMQRGDDERISSGYLMLLCGWLFEDPDVVNDFLVEGSSIQSLIQESKQSAVTNVLVPGLCSILLGIIYEFSSKDSPISRETLHQLLSNRLGREQYIDKITKLRECPLVRDFEILPQTSKGDHDGGLPTVFFDGMFIEFLKDNFSRLIRAIDRDPGLEIPVIANGIQKGISRELVDSLRAQVEDRNQAIRKLESDLVTMQQKLEQEKLDHRKTRESTTLEFSRIKQINESLQRNHEEELSKVEEQHKQGKNELLKQHGEQLRAIDYQLKETTADYERKSNKVRQRHEAEVADLKATIQTLELNLHKVSKDHIQDLQTAHEEYSAKYSVLEARSKRAEEKVEEVEELFREVEPRVKEAQDTLSKVRLEVMEKEDARKEAQSELEDLLIVFGDLEAKRNRDKASIWTASLGEEVSEAEDESDLESSHFERDQHFTSLSKMSIDFPAEEEAVLKRWKEINAFQRQVELSRGRRPYSFYDGPPFATGLPHYGHLLASTIKDIIPRYWSMKGYYVERRFGWDTHGVPIEYEIDKKLGMSGLEAVEKLGIAGYNAECRAIVMRFASEWRRTIERLGRWIDFDNDYKTMNPSFMESVWWVFKQLFDKDLIYRGYRVMPYSTALNTPLSNFEAQQNYKDVQDPALVVSFPLLDDPQTCLLAWTTTPWTLPSHTGLAAHPDFEYVKIHDQASGKNYILLESLLKTLYKDPKKAKFKIVERIKGSDMVGWRYEPLFDYFYEEFKDYGFRVLNATYVTADDGVGLVHQAPAFGEEDYKVAMEAGVISETRLPPNPVDERGCFTGEVRDFAGLHVKAADKPIIKHLKGTGRLVVESQVTHSYPFCWRSDTPLIYRAVPAWFVKIGPIIPLMLQGIEESQWVPTIVKERRFASWIQNARDWNVSRNRYWGTPIPLWVSDDFKEIVAVGSVEELKKLSGYTGDLTDLHRDRVDHIAIPSKQGKGDLHRISEVFDCWFESGSMPYGCQHYPFENKEIFDQSFPGDFIAEGLDQTRGWFYTLTVLGTHLFGKLPFKNCVVNGIVLAEDGKKMSKRLKNYPDPSLIIDRYGSDALRLYLINSPVVRAEPLRFKENGVKEIVAKVLLPLWNSYKFFENQVALLKKLTDVDFMFDSAVGATNTNVMDQWILASCQSLLKFVNEEMAGYRLYTVVPRLLGLIDNTTNWYIRFNRKRLKGEFGIDDTQHALSTLFEVLYTLVRGLAPFTPFLTDSIYRRLLPLIPQSLRGEDSRSVHFLPFPEVREALFDEVVERRVGRMQKVIELTRISRERRSLALKTPLKTLIVIHQDQQYLDDVRSLETYIVEELNVRDLILSPDEAKYNVQYSVTADWPVLGKKLKKDVQKVKKALPSLSSDDVKKFVAEGRILVDGIELVEGDLVVKRELKEEEASKGMETNTDDDVLTILDVNSYPELAHEGLAREILNRLQRLRKKAGLVPTDDIKMEYKVLSDPDNIGISEAFETQAKVIEKALRKPIELHVEESTDEERLIMQEEQEVQKATFVLRLLKI</sequence>
<gene>
    <name evidence="18" type="ORF">Egran_03737</name>
</gene>
<evidence type="ECO:0000259" key="14">
    <source>
        <dbReference type="Pfam" id="PF00133"/>
    </source>
</evidence>
<dbReference type="CDD" id="cd00818">
    <property type="entry name" value="IleRS_core"/>
    <property type="match status" value="1"/>
</dbReference>
<evidence type="ECO:0000256" key="12">
    <source>
        <dbReference type="ARBA" id="ARBA00069879"/>
    </source>
</evidence>
<dbReference type="GO" id="GO:0006428">
    <property type="term" value="P:isoleucyl-tRNA aminoacylation"/>
    <property type="evidence" value="ECO:0007669"/>
    <property type="project" value="InterPro"/>
</dbReference>
<evidence type="ECO:0000256" key="5">
    <source>
        <dbReference type="ARBA" id="ARBA00022598"/>
    </source>
</evidence>
<dbReference type="InterPro" id="IPR009080">
    <property type="entry name" value="tRNAsynth_Ia_anticodon-bd"/>
</dbReference>
<dbReference type="EMBL" id="NPHW01004067">
    <property type="protein sequence ID" value="OXV08501.1"/>
    <property type="molecule type" value="Genomic_DNA"/>
</dbReference>
<evidence type="ECO:0000256" key="3">
    <source>
        <dbReference type="ARBA" id="ARBA00013165"/>
    </source>
</evidence>
<dbReference type="Pfam" id="PF04871">
    <property type="entry name" value="Uso1_p115_C"/>
    <property type="match status" value="1"/>
</dbReference>
<feature type="coiled-coil region" evidence="13">
    <location>
        <begin position="780"/>
        <end position="892"/>
    </location>
</feature>
<keyword evidence="13" id="KW-0175">Coiled coil</keyword>
<dbReference type="InterPro" id="IPR006953">
    <property type="entry name" value="Vesicle_Uso1_P115_head"/>
</dbReference>
<accession>A0A232LWE1</accession>
<evidence type="ECO:0000259" key="16">
    <source>
        <dbReference type="Pfam" id="PF04871"/>
    </source>
</evidence>